<feature type="region of interest" description="Disordered" evidence="1">
    <location>
        <begin position="76"/>
        <end position="115"/>
    </location>
</feature>
<dbReference type="EMBL" id="JAERTY010000003">
    <property type="protein sequence ID" value="MBL1408338.1"/>
    <property type="molecule type" value="Genomic_DNA"/>
</dbReference>
<evidence type="ECO:0000313" key="4">
    <source>
        <dbReference type="Proteomes" id="UP000625283"/>
    </source>
</evidence>
<proteinExistence type="predicted"/>
<keyword evidence="2" id="KW-1133">Transmembrane helix</keyword>
<feature type="transmembrane region" description="Helical" evidence="2">
    <location>
        <begin position="12"/>
        <end position="29"/>
    </location>
</feature>
<organism evidence="3 4">
    <name type="scientific">Sphingobacterium faecale</name>
    <dbReference type="NCBI Taxonomy" id="2803775"/>
    <lineage>
        <taxon>Bacteria</taxon>
        <taxon>Pseudomonadati</taxon>
        <taxon>Bacteroidota</taxon>
        <taxon>Sphingobacteriia</taxon>
        <taxon>Sphingobacteriales</taxon>
        <taxon>Sphingobacteriaceae</taxon>
        <taxon>Sphingobacterium</taxon>
    </lineage>
</organism>
<dbReference type="Proteomes" id="UP000625283">
    <property type="component" value="Unassembled WGS sequence"/>
</dbReference>
<evidence type="ECO:0000313" key="3">
    <source>
        <dbReference type="EMBL" id="MBL1408338.1"/>
    </source>
</evidence>
<dbReference type="NCBIfam" id="TIGR01167">
    <property type="entry name" value="LPXTG_anchor"/>
    <property type="match status" value="1"/>
</dbReference>
<comment type="caution">
    <text evidence="3">The sequence shown here is derived from an EMBL/GenBank/DDBJ whole genome shotgun (WGS) entry which is preliminary data.</text>
</comment>
<reference evidence="3 4" key="1">
    <citation type="submission" date="2021-01" db="EMBL/GenBank/DDBJ databases">
        <title>C459-1 draft genome sequence.</title>
        <authorList>
            <person name="Zhang X.-F."/>
        </authorList>
    </citation>
    <scope>NUCLEOTIDE SEQUENCE [LARGE SCALE GENOMIC DNA]</scope>
    <source>
        <strain evidence="4">C459-1</strain>
    </source>
</reference>
<feature type="transmembrane region" description="Helical" evidence="2">
    <location>
        <begin position="49"/>
        <end position="66"/>
    </location>
</feature>
<evidence type="ECO:0000256" key="1">
    <source>
        <dbReference type="SAM" id="MobiDB-lite"/>
    </source>
</evidence>
<sequence>MTKTKEVFDMRPKTIIIAILLAIVVIILFNNKEESTFWFFGEIRTSKLILLAAFYVLGMITGGILFRRRKKHPKEYAATNPNIPTTVITDTDSTTSSPYAPTALSDEDREFIRRD</sequence>
<evidence type="ECO:0000256" key="2">
    <source>
        <dbReference type="SAM" id="Phobius"/>
    </source>
</evidence>
<accession>A0ABS1R0Y5</accession>
<keyword evidence="2" id="KW-0472">Membrane</keyword>
<keyword evidence="4" id="KW-1185">Reference proteome</keyword>
<name>A0ABS1R0Y5_9SPHI</name>
<feature type="compositionally biased region" description="Low complexity" evidence="1">
    <location>
        <begin position="83"/>
        <end position="103"/>
    </location>
</feature>
<keyword evidence="2" id="KW-0812">Transmembrane</keyword>
<protein>
    <submittedName>
        <fullName evidence="3">LPXTG cell wall anchor domain-containing protein</fullName>
    </submittedName>
</protein>
<dbReference type="RefSeq" id="WP_202102114.1">
    <property type="nucleotide sequence ID" value="NZ_JAERTY010000003.1"/>
</dbReference>
<gene>
    <name evidence="3" type="ORF">JKG61_06190</name>
</gene>